<dbReference type="EMBL" id="PGFB01000001">
    <property type="protein sequence ID" value="PJJ65575.1"/>
    <property type="molecule type" value="Genomic_DNA"/>
</dbReference>
<name>A0A2M9C4X2_9MICO</name>
<dbReference type="SUPFAM" id="SSF51658">
    <property type="entry name" value="Xylose isomerase-like"/>
    <property type="match status" value="1"/>
</dbReference>
<evidence type="ECO:0000256" key="1">
    <source>
        <dbReference type="ARBA" id="ARBA00023277"/>
    </source>
</evidence>
<evidence type="ECO:0000313" key="4">
    <source>
        <dbReference type="Proteomes" id="UP000230161"/>
    </source>
</evidence>
<dbReference type="AlphaFoldDB" id="A0A2M9C4X2"/>
<keyword evidence="4" id="KW-1185">Reference proteome</keyword>
<keyword evidence="1" id="KW-0119">Carbohydrate metabolism</keyword>
<evidence type="ECO:0000313" key="3">
    <source>
        <dbReference type="EMBL" id="PJJ65575.1"/>
    </source>
</evidence>
<dbReference type="Gene3D" id="3.20.20.150">
    <property type="entry name" value="Divalent-metal-dependent TIM barrel enzymes"/>
    <property type="match status" value="1"/>
</dbReference>
<organism evidence="3 4">
    <name type="scientific">Compostimonas suwonensis</name>
    <dbReference type="NCBI Taxonomy" id="1048394"/>
    <lineage>
        <taxon>Bacteria</taxon>
        <taxon>Bacillati</taxon>
        <taxon>Actinomycetota</taxon>
        <taxon>Actinomycetes</taxon>
        <taxon>Micrococcales</taxon>
        <taxon>Microbacteriaceae</taxon>
        <taxon>Compostimonas</taxon>
    </lineage>
</organism>
<keyword evidence="3" id="KW-0413">Isomerase</keyword>
<dbReference type="RefSeq" id="WP_100343448.1">
    <property type="nucleotide sequence ID" value="NZ_PGFB01000001.1"/>
</dbReference>
<comment type="caution">
    <text evidence="3">The sequence shown here is derived from an EMBL/GenBank/DDBJ whole genome shotgun (WGS) entry which is preliminary data.</text>
</comment>
<protein>
    <submittedName>
        <fullName evidence="3">Sugar phosphate isomerase/epimerase</fullName>
    </submittedName>
</protein>
<dbReference type="GO" id="GO:0016853">
    <property type="term" value="F:isomerase activity"/>
    <property type="evidence" value="ECO:0007669"/>
    <property type="project" value="UniProtKB-KW"/>
</dbReference>
<dbReference type="OrthoDB" id="3325478at2"/>
<proteinExistence type="predicted"/>
<gene>
    <name evidence="3" type="ORF">CLV54_0608</name>
</gene>
<dbReference type="InterPro" id="IPR050312">
    <property type="entry name" value="IolE/XylAMocC-like"/>
</dbReference>
<reference evidence="3 4" key="1">
    <citation type="submission" date="2017-11" db="EMBL/GenBank/DDBJ databases">
        <title>Genomic Encyclopedia of Archaeal and Bacterial Type Strains, Phase II (KMG-II): From Individual Species to Whole Genera.</title>
        <authorList>
            <person name="Goeker M."/>
        </authorList>
    </citation>
    <scope>NUCLEOTIDE SEQUENCE [LARGE SCALE GENOMIC DNA]</scope>
    <source>
        <strain evidence="3 4">DSM 25625</strain>
    </source>
</reference>
<dbReference type="InterPro" id="IPR036237">
    <property type="entry name" value="Xyl_isomerase-like_sf"/>
</dbReference>
<dbReference type="PANTHER" id="PTHR12110:SF52">
    <property type="entry name" value="XYLOSE ISOMERASE"/>
    <property type="match status" value="1"/>
</dbReference>
<accession>A0A2M9C4X2</accession>
<sequence length="322" mass="34985">MALSATTWPICAALLQYPAVSRIDGVRAQDAPAETWLRVFEEVAAAGFDDVELADSWVSIADLSPSRLEEFGAAARAAGLGTPTANIVRRSVIDAEHGTQNLDHAHRMLEAAAALGARTVCASLHQPLTAEQRERLWFWTGQGHVDPDDAGTRQLAVARFRELGQHAAELGLQLSLELYEDTYLGSSESAVRLVTDIGLPNVGLNPDIGNLIRLHRPIEDWWDIASTTLPYANYWHVKNYSRDEQREAGTVTAVPAYLEAGLVNYREAVALAVSVGFQGVICCEHYGGDGLSVSAANQAYLRRILPQRGDYTPGRSLVAQLA</sequence>
<dbReference type="PANTHER" id="PTHR12110">
    <property type="entry name" value="HYDROXYPYRUVATE ISOMERASE"/>
    <property type="match status" value="1"/>
</dbReference>
<feature type="domain" description="Xylose isomerase-like TIM barrel" evidence="2">
    <location>
        <begin position="40"/>
        <end position="291"/>
    </location>
</feature>
<evidence type="ECO:0000259" key="2">
    <source>
        <dbReference type="Pfam" id="PF01261"/>
    </source>
</evidence>
<dbReference type="InterPro" id="IPR013022">
    <property type="entry name" value="Xyl_isomerase-like_TIM-brl"/>
</dbReference>
<dbReference type="Proteomes" id="UP000230161">
    <property type="component" value="Unassembled WGS sequence"/>
</dbReference>
<dbReference type="Pfam" id="PF01261">
    <property type="entry name" value="AP_endonuc_2"/>
    <property type="match status" value="1"/>
</dbReference>